<keyword evidence="2" id="KW-1185">Reference proteome</keyword>
<dbReference type="Proteomes" id="UP000641741">
    <property type="component" value="Unassembled WGS sequence"/>
</dbReference>
<dbReference type="RefSeq" id="WP_186970723.1">
    <property type="nucleotide sequence ID" value="NZ_JACOPK010000013.1"/>
</dbReference>
<dbReference type="SUPFAM" id="SSF53474">
    <property type="entry name" value="alpha/beta-Hydrolases"/>
    <property type="match status" value="1"/>
</dbReference>
<protein>
    <submittedName>
        <fullName evidence="1">Esterase</fullName>
    </submittedName>
</protein>
<evidence type="ECO:0000313" key="2">
    <source>
        <dbReference type="Proteomes" id="UP000641741"/>
    </source>
</evidence>
<dbReference type="Gene3D" id="3.40.50.1820">
    <property type="entry name" value="alpha/beta hydrolase"/>
    <property type="match status" value="1"/>
</dbReference>
<reference evidence="1 2" key="1">
    <citation type="submission" date="2020-08" db="EMBL/GenBank/DDBJ databases">
        <title>Genome public.</title>
        <authorList>
            <person name="Liu C."/>
            <person name="Sun Q."/>
        </authorList>
    </citation>
    <scope>NUCLEOTIDE SEQUENCE [LARGE SCALE GENOMIC DNA]</scope>
    <source>
        <strain evidence="1 2">M2</strain>
    </source>
</reference>
<accession>A0ABR7GQV1</accession>
<dbReference type="EMBL" id="JACOPK010000013">
    <property type="protein sequence ID" value="MBC5696663.1"/>
    <property type="molecule type" value="Genomic_DNA"/>
</dbReference>
<dbReference type="InterPro" id="IPR029058">
    <property type="entry name" value="AB_hydrolase_fold"/>
</dbReference>
<gene>
    <name evidence="1" type="ORF">H8S02_12075</name>
</gene>
<evidence type="ECO:0000313" key="1">
    <source>
        <dbReference type="EMBL" id="MBC5696663.1"/>
    </source>
</evidence>
<sequence>MIIREYGDSAARVILVQPVGQHELPLIDDEIVQIGQMTDRPFRYLAVQVENWNRDLSPWPAPAVFGDEDFGDGAEALLEEILPLCAEQDKDYIIGGYSLAGLFALWSACRTGVFSGAAAASPSLWFPGFSAYMKEKGLECETVYLSLGMREEKTRNPVMRTVGDCARHCYAWMKEQGVNCTLEWNPGNHFKEPSLRTAKAFAWVMNHMREKPAHAAENEI</sequence>
<organism evidence="1 2">
    <name type="scientific">Agathobaculum hominis</name>
    <dbReference type="NCBI Taxonomy" id="2763014"/>
    <lineage>
        <taxon>Bacteria</taxon>
        <taxon>Bacillati</taxon>
        <taxon>Bacillota</taxon>
        <taxon>Clostridia</taxon>
        <taxon>Eubacteriales</taxon>
        <taxon>Butyricicoccaceae</taxon>
        <taxon>Agathobaculum</taxon>
    </lineage>
</organism>
<comment type="caution">
    <text evidence="1">The sequence shown here is derived from an EMBL/GenBank/DDBJ whole genome shotgun (WGS) entry which is preliminary data.</text>
</comment>
<name>A0ABR7GQV1_9FIRM</name>
<proteinExistence type="predicted"/>